<protein>
    <submittedName>
        <fullName evidence="2">Jg9074 protein</fullName>
    </submittedName>
</protein>
<comment type="caution">
    <text evidence="2">The sequence shown here is derived from an EMBL/GenBank/DDBJ whole genome shotgun (WGS) entry which is preliminary data.</text>
</comment>
<dbReference type="Proteomes" id="UP000838756">
    <property type="component" value="Unassembled WGS sequence"/>
</dbReference>
<sequence length="90" mass="9660">MDVGVFRCWNGDPEPVNAVLVGPQRGGQMTSGESLGTAGGKWPRTVDFETPYKRPMSSSGRQLVEMMICVEINGGSPIPCSRDIINVSTC</sequence>
<dbReference type="OrthoDB" id="7466345at2759"/>
<name>A0A8S4RWP1_9NEOP</name>
<proteinExistence type="predicted"/>
<evidence type="ECO:0000313" key="2">
    <source>
        <dbReference type="EMBL" id="CAH2241956.1"/>
    </source>
</evidence>
<evidence type="ECO:0000313" key="3">
    <source>
        <dbReference type="Proteomes" id="UP000838756"/>
    </source>
</evidence>
<organism evidence="2 3">
    <name type="scientific">Pararge aegeria aegeria</name>
    <dbReference type="NCBI Taxonomy" id="348720"/>
    <lineage>
        <taxon>Eukaryota</taxon>
        <taxon>Metazoa</taxon>
        <taxon>Ecdysozoa</taxon>
        <taxon>Arthropoda</taxon>
        <taxon>Hexapoda</taxon>
        <taxon>Insecta</taxon>
        <taxon>Pterygota</taxon>
        <taxon>Neoptera</taxon>
        <taxon>Endopterygota</taxon>
        <taxon>Lepidoptera</taxon>
        <taxon>Glossata</taxon>
        <taxon>Ditrysia</taxon>
        <taxon>Papilionoidea</taxon>
        <taxon>Nymphalidae</taxon>
        <taxon>Satyrinae</taxon>
        <taxon>Satyrini</taxon>
        <taxon>Parargina</taxon>
        <taxon>Pararge</taxon>
    </lineage>
</organism>
<dbReference type="AlphaFoldDB" id="A0A8S4RWP1"/>
<keyword evidence="3" id="KW-1185">Reference proteome</keyword>
<reference evidence="2" key="1">
    <citation type="submission" date="2022-03" db="EMBL/GenBank/DDBJ databases">
        <authorList>
            <person name="Lindestad O."/>
        </authorList>
    </citation>
    <scope>NUCLEOTIDE SEQUENCE</scope>
</reference>
<gene>
    <name evidence="2" type="primary">jg9074</name>
    <name evidence="2" type="ORF">PAEG_LOCUS18336</name>
</gene>
<dbReference type="EMBL" id="CAKXAJ010025603">
    <property type="protein sequence ID" value="CAH2241956.1"/>
    <property type="molecule type" value="Genomic_DNA"/>
</dbReference>
<accession>A0A8S4RWP1</accession>
<evidence type="ECO:0000256" key="1">
    <source>
        <dbReference type="SAM" id="MobiDB-lite"/>
    </source>
</evidence>
<feature type="region of interest" description="Disordered" evidence="1">
    <location>
        <begin position="23"/>
        <end position="42"/>
    </location>
</feature>